<keyword evidence="2" id="KW-0442">Lipid degradation</keyword>
<gene>
    <name evidence="5" type="ORF">S03H2_30547</name>
</gene>
<organism evidence="5">
    <name type="scientific">marine sediment metagenome</name>
    <dbReference type="NCBI Taxonomy" id="412755"/>
    <lineage>
        <taxon>unclassified sequences</taxon>
        <taxon>metagenomes</taxon>
        <taxon>ecological metagenomes</taxon>
    </lineage>
</organism>
<dbReference type="SUPFAM" id="SSF52151">
    <property type="entry name" value="FabD/lysophospholipase-like"/>
    <property type="match status" value="1"/>
</dbReference>
<dbReference type="PROSITE" id="PS51635">
    <property type="entry name" value="PNPLA"/>
    <property type="match status" value="1"/>
</dbReference>
<dbReference type="Pfam" id="PF01734">
    <property type="entry name" value="Patatin"/>
    <property type="match status" value="1"/>
</dbReference>
<dbReference type="InterPro" id="IPR002641">
    <property type="entry name" value="PNPLA_dom"/>
</dbReference>
<accession>X1GGJ0</accession>
<reference evidence="5" key="1">
    <citation type="journal article" date="2014" name="Front. Microbiol.">
        <title>High frequency of phylogenetically diverse reductive dehalogenase-homologous genes in deep subseafloor sedimentary metagenomes.</title>
        <authorList>
            <person name="Kawai M."/>
            <person name="Futagami T."/>
            <person name="Toyoda A."/>
            <person name="Takaki Y."/>
            <person name="Nishi S."/>
            <person name="Hori S."/>
            <person name="Arai W."/>
            <person name="Tsubouchi T."/>
            <person name="Morono Y."/>
            <person name="Uchiyama I."/>
            <person name="Ito T."/>
            <person name="Fujiyama A."/>
            <person name="Inagaki F."/>
            <person name="Takami H."/>
        </authorList>
    </citation>
    <scope>NUCLEOTIDE SEQUENCE</scope>
    <source>
        <strain evidence="5">Expedition CK06-06</strain>
    </source>
</reference>
<dbReference type="AlphaFoldDB" id="X1GGJ0"/>
<dbReference type="PANTHER" id="PTHR14226:SF76">
    <property type="entry name" value="NTE FAMILY PROTEIN RSSA"/>
    <property type="match status" value="1"/>
</dbReference>
<dbReference type="InterPro" id="IPR050301">
    <property type="entry name" value="NTE"/>
</dbReference>
<evidence type="ECO:0000256" key="1">
    <source>
        <dbReference type="ARBA" id="ARBA00022801"/>
    </source>
</evidence>
<name>X1GGJ0_9ZZZZ</name>
<evidence type="ECO:0000313" key="5">
    <source>
        <dbReference type="EMBL" id="GAH56996.1"/>
    </source>
</evidence>
<keyword evidence="1" id="KW-0378">Hydrolase</keyword>
<sequence>MVLPVINICKIYGVVDEEKFLTQYLWREVVTLPDEKRPKIGLVLGGGGARGFAHIGVLRVLEEEGFPVDIIVGTSIGALVGALYCSGLSLDKIEKMVEDIGWADLTDISAISVIKLLIAGEMLSTEKMGKYIAKHIGNKQFYELDIPFACVATDLKTGEKI</sequence>
<feature type="non-terminal residue" evidence="5">
    <location>
        <position position="161"/>
    </location>
</feature>
<dbReference type="PANTHER" id="PTHR14226">
    <property type="entry name" value="NEUROPATHY TARGET ESTERASE/SWISS CHEESE D.MELANOGASTER"/>
    <property type="match status" value="1"/>
</dbReference>
<evidence type="ECO:0000256" key="2">
    <source>
        <dbReference type="ARBA" id="ARBA00022963"/>
    </source>
</evidence>
<dbReference type="InterPro" id="IPR016035">
    <property type="entry name" value="Acyl_Trfase/lysoPLipase"/>
</dbReference>
<evidence type="ECO:0000259" key="4">
    <source>
        <dbReference type="PROSITE" id="PS51635"/>
    </source>
</evidence>
<proteinExistence type="predicted"/>
<dbReference type="GO" id="GO:0016042">
    <property type="term" value="P:lipid catabolic process"/>
    <property type="evidence" value="ECO:0007669"/>
    <property type="project" value="UniProtKB-KW"/>
</dbReference>
<dbReference type="EMBL" id="BARU01018480">
    <property type="protein sequence ID" value="GAH56996.1"/>
    <property type="molecule type" value="Genomic_DNA"/>
</dbReference>
<keyword evidence="3" id="KW-0443">Lipid metabolism</keyword>
<protein>
    <recommendedName>
        <fullName evidence="4">PNPLA domain-containing protein</fullName>
    </recommendedName>
</protein>
<dbReference type="Gene3D" id="3.40.1090.10">
    <property type="entry name" value="Cytosolic phospholipase A2 catalytic domain"/>
    <property type="match status" value="1"/>
</dbReference>
<evidence type="ECO:0000256" key="3">
    <source>
        <dbReference type="ARBA" id="ARBA00023098"/>
    </source>
</evidence>
<comment type="caution">
    <text evidence="5">The sequence shown here is derived from an EMBL/GenBank/DDBJ whole genome shotgun (WGS) entry which is preliminary data.</text>
</comment>
<dbReference type="GO" id="GO:0016787">
    <property type="term" value="F:hydrolase activity"/>
    <property type="evidence" value="ECO:0007669"/>
    <property type="project" value="UniProtKB-KW"/>
</dbReference>
<feature type="domain" description="PNPLA" evidence="4">
    <location>
        <begin position="42"/>
        <end position="161"/>
    </location>
</feature>